<dbReference type="PANTHER" id="PTHR34980">
    <property type="entry name" value="INNER MEMBRANE PROTEIN-RELATED-RELATED"/>
    <property type="match status" value="1"/>
</dbReference>
<evidence type="ECO:0000313" key="5">
    <source>
        <dbReference type="Proteomes" id="UP000281192"/>
    </source>
</evidence>
<reference evidence="2 5" key="2">
    <citation type="submission" date="2018-01" db="EMBL/GenBank/DDBJ databases">
        <title>Complete genome sequence of Caulobacter flavus RHGG3.</title>
        <authorList>
            <person name="Yang E."/>
        </authorList>
    </citation>
    <scope>NUCLEOTIDE SEQUENCE [LARGE SCALE GENOMIC DNA]</scope>
    <source>
        <strain evidence="2 5">RHGG3</strain>
    </source>
</reference>
<feature type="transmembrane region" description="Helical" evidence="1">
    <location>
        <begin position="89"/>
        <end position="106"/>
    </location>
</feature>
<dbReference type="EMBL" id="PJRQ01000024">
    <property type="protein sequence ID" value="PLR14887.1"/>
    <property type="molecule type" value="Genomic_DNA"/>
</dbReference>
<evidence type="ECO:0000313" key="4">
    <source>
        <dbReference type="Proteomes" id="UP000234483"/>
    </source>
</evidence>
<dbReference type="OrthoDB" id="9812349at2"/>
<reference evidence="3 4" key="1">
    <citation type="submission" date="2017-12" db="EMBL/GenBank/DDBJ databases">
        <title>The genome sequence of Caulobacter flavus CGMCC1 15093.</title>
        <authorList>
            <person name="Gao J."/>
            <person name="Mao X."/>
            <person name="Sun J."/>
        </authorList>
    </citation>
    <scope>NUCLEOTIDE SEQUENCE [LARGE SCALE GENOMIC DNA]</scope>
    <source>
        <strain evidence="3 4">CGMCC1 15093</strain>
    </source>
</reference>
<gene>
    <name evidence="2" type="ORF">C1707_25000</name>
    <name evidence="3" type="ORF">CFHF_13055</name>
</gene>
<evidence type="ECO:0000256" key="1">
    <source>
        <dbReference type="SAM" id="Phobius"/>
    </source>
</evidence>
<evidence type="ECO:0000313" key="3">
    <source>
        <dbReference type="EMBL" id="PLR14887.1"/>
    </source>
</evidence>
<accession>A0A2N5CT99</accession>
<keyword evidence="1" id="KW-0472">Membrane</keyword>
<dbReference type="Proteomes" id="UP000281192">
    <property type="component" value="Chromosome"/>
</dbReference>
<sequence length="140" mass="15431">MDLKHKLFGFSGRIRRLDYWLLSIGTNICIGLVDTLQTLALNGWDLNALESGENLVSGGISVVFSLLNLWITICLMLKRCHDRDKGGGWVAFFLLVPIVGWLWGFVELGFLDGTQGRNRFGASPKGIGGSDEEDLAKVFA</sequence>
<dbReference type="Pfam" id="PF05656">
    <property type="entry name" value="DUF805"/>
    <property type="match status" value="1"/>
</dbReference>
<dbReference type="GO" id="GO:0005886">
    <property type="term" value="C:plasma membrane"/>
    <property type="evidence" value="ECO:0007669"/>
    <property type="project" value="TreeGrafter"/>
</dbReference>
<dbReference type="InterPro" id="IPR008523">
    <property type="entry name" value="DUF805"/>
</dbReference>
<dbReference type="EMBL" id="CP026100">
    <property type="protein sequence ID" value="AYV49241.1"/>
    <property type="molecule type" value="Genomic_DNA"/>
</dbReference>
<feature type="transmembrane region" description="Helical" evidence="1">
    <location>
        <begin position="56"/>
        <end position="77"/>
    </location>
</feature>
<dbReference type="AlphaFoldDB" id="A0A2N5CT99"/>
<keyword evidence="5" id="KW-1185">Reference proteome</keyword>
<keyword evidence="1" id="KW-1133">Transmembrane helix</keyword>
<proteinExistence type="predicted"/>
<organism evidence="3 4">
    <name type="scientific">Caulobacter flavus</name>
    <dbReference type="NCBI Taxonomy" id="1679497"/>
    <lineage>
        <taxon>Bacteria</taxon>
        <taxon>Pseudomonadati</taxon>
        <taxon>Pseudomonadota</taxon>
        <taxon>Alphaproteobacteria</taxon>
        <taxon>Caulobacterales</taxon>
        <taxon>Caulobacteraceae</taxon>
        <taxon>Caulobacter</taxon>
    </lineage>
</organism>
<dbReference type="PANTHER" id="PTHR34980:SF3">
    <property type="entry name" value="BLR8105 PROTEIN"/>
    <property type="match status" value="1"/>
</dbReference>
<dbReference type="KEGG" id="cfh:C1707_25000"/>
<evidence type="ECO:0000313" key="2">
    <source>
        <dbReference type="EMBL" id="AYV49241.1"/>
    </source>
</evidence>
<name>A0A2N5CT99_9CAUL</name>
<dbReference type="RefSeq" id="WP_101713426.1">
    <property type="nucleotide sequence ID" value="NZ_CP026100.1"/>
</dbReference>
<feature type="transmembrane region" description="Helical" evidence="1">
    <location>
        <begin position="20"/>
        <end position="44"/>
    </location>
</feature>
<keyword evidence="1" id="KW-0812">Transmembrane</keyword>
<protein>
    <submittedName>
        <fullName evidence="3">DUF805 domain-containing protein</fullName>
    </submittedName>
</protein>
<dbReference type="Proteomes" id="UP000234483">
    <property type="component" value="Unassembled WGS sequence"/>
</dbReference>